<keyword evidence="1" id="KW-1133">Transmembrane helix</keyword>
<protein>
    <recommendedName>
        <fullName evidence="4">Transposase</fullName>
    </recommendedName>
</protein>
<keyword evidence="1" id="KW-0812">Transmembrane</keyword>
<accession>H8GPN8</accession>
<keyword evidence="1" id="KW-0472">Membrane</keyword>
<evidence type="ECO:0000256" key="1">
    <source>
        <dbReference type="SAM" id="Phobius"/>
    </source>
</evidence>
<organism evidence="2 3">
    <name type="scientific">Methylomicrobium album BG8</name>
    <dbReference type="NCBI Taxonomy" id="686340"/>
    <lineage>
        <taxon>Bacteria</taxon>
        <taxon>Pseudomonadati</taxon>
        <taxon>Pseudomonadota</taxon>
        <taxon>Gammaproteobacteria</taxon>
        <taxon>Methylococcales</taxon>
        <taxon>Methylococcaceae</taxon>
        <taxon>Methylomicrobium</taxon>
    </lineage>
</organism>
<sequence length="62" mass="7341">MKSVATIRQLMFRFTENNEGILKPVCFVIDFAPKKRKRGRYPFSKHIAFLLVAARFWMYSLA</sequence>
<reference evidence="2 3" key="1">
    <citation type="journal article" date="2013" name="Genome Announc.">
        <title>Genome Sequence of the Obligate Gammaproteobacterial Methanotroph Methylomicrobium album Strain BG8.</title>
        <authorList>
            <person name="Kits K.D."/>
            <person name="Kalyuzhnaya M.G."/>
            <person name="Klotz M.G."/>
            <person name="Jetten M.S."/>
            <person name="Op den Camp H.J."/>
            <person name="Vuilleumier S."/>
            <person name="Bringel F."/>
            <person name="Dispirito A.A."/>
            <person name="Murrell J.C."/>
            <person name="Bruce D."/>
            <person name="Cheng J.F."/>
            <person name="Copeland A."/>
            <person name="Goodwin L."/>
            <person name="Hauser L."/>
            <person name="Lajus A."/>
            <person name="Land M.L."/>
            <person name="Lapidus A."/>
            <person name="Lucas S."/>
            <person name="Medigue C."/>
            <person name="Pitluck S."/>
            <person name="Woyke T."/>
            <person name="Zeytun A."/>
            <person name="Stein L.Y."/>
        </authorList>
    </citation>
    <scope>NUCLEOTIDE SEQUENCE [LARGE SCALE GENOMIC DNA]</scope>
    <source>
        <strain evidence="2 3">BG8</strain>
    </source>
</reference>
<gene>
    <name evidence="2" type="ORF">Metal_0657</name>
</gene>
<evidence type="ECO:0000313" key="2">
    <source>
        <dbReference type="EMBL" id="EIC28500.1"/>
    </source>
</evidence>
<dbReference type="HOGENOM" id="CLU_2899025_0_0_6"/>
<proteinExistence type="predicted"/>
<dbReference type="Proteomes" id="UP000005090">
    <property type="component" value="Chromosome"/>
</dbReference>
<evidence type="ECO:0000313" key="3">
    <source>
        <dbReference type="Proteomes" id="UP000005090"/>
    </source>
</evidence>
<dbReference type="AlphaFoldDB" id="H8GPN8"/>
<evidence type="ECO:0008006" key="4">
    <source>
        <dbReference type="Google" id="ProtNLM"/>
    </source>
</evidence>
<dbReference type="EMBL" id="CM001475">
    <property type="protein sequence ID" value="EIC28500.1"/>
    <property type="molecule type" value="Genomic_DNA"/>
</dbReference>
<name>H8GPN8_METAL</name>
<feature type="transmembrane region" description="Helical" evidence="1">
    <location>
        <begin position="43"/>
        <end position="60"/>
    </location>
</feature>
<keyword evidence="3" id="KW-1185">Reference proteome</keyword>